<feature type="DNA-binding region" description="H-T-H motif" evidence="5">
    <location>
        <begin position="28"/>
        <end position="47"/>
    </location>
</feature>
<dbReference type="PANTHER" id="PTHR30055">
    <property type="entry name" value="HTH-TYPE TRANSCRIPTIONAL REGULATOR RUTR"/>
    <property type="match status" value="1"/>
</dbReference>
<keyword evidence="2" id="KW-0805">Transcription regulation</keyword>
<dbReference type="EMBL" id="BAAAZN010000005">
    <property type="protein sequence ID" value="GAA3542299.1"/>
    <property type="molecule type" value="Genomic_DNA"/>
</dbReference>
<dbReference type="PANTHER" id="PTHR30055:SF234">
    <property type="entry name" value="HTH-TYPE TRANSCRIPTIONAL REGULATOR BETI"/>
    <property type="match status" value="1"/>
</dbReference>
<dbReference type="SUPFAM" id="SSF46689">
    <property type="entry name" value="Homeodomain-like"/>
    <property type="match status" value="1"/>
</dbReference>
<dbReference type="Pfam" id="PF00440">
    <property type="entry name" value="TetR_N"/>
    <property type="match status" value="1"/>
</dbReference>
<organism evidence="7 8">
    <name type="scientific">Amycolatopsis ultiminotia</name>
    <dbReference type="NCBI Taxonomy" id="543629"/>
    <lineage>
        <taxon>Bacteria</taxon>
        <taxon>Bacillati</taxon>
        <taxon>Actinomycetota</taxon>
        <taxon>Actinomycetes</taxon>
        <taxon>Pseudonocardiales</taxon>
        <taxon>Pseudonocardiaceae</taxon>
        <taxon>Amycolatopsis</taxon>
    </lineage>
</organism>
<keyword evidence="8" id="KW-1185">Reference proteome</keyword>
<evidence type="ECO:0000256" key="3">
    <source>
        <dbReference type="ARBA" id="ARBA00023125"/>
    </source>
</evidence>
<dbReference type="InterPro" id="IPR036271">
    <property type="entry name" value="Tet_transcr_reg_TetR-rel_C_sf"/>
</dbReference>
<evidence type="ECO:0000259" key="6">
    <source>
        <dbReference type="PROSITE" id="PS50977"/>
    </source>
</evidence>
<keyword evidence="1" id="KW-0678">Repressor</keyword>
<evidence type="ECO:0000313" key="7">
    <source>
        <dbReference type="EMBL" id="GAA3542299.1"/>
    </source>
</evidence>
<evidence type="ECO:0000256" key="5">
    <source>
        <dbReference type="PROSITE-ProRule" id="PRU00335"/>
    </source>
</evidence>
<evidence type="ECO:0000313" key="8">
    <source>
        <dbReference type="Proteomes" id="UP001500689"/>
    </source>
</evidence>
<sequence>MVGNADKRQHILDVAIRLAAEEGLRGLSVRSVAAAAGIGATTLRTYFPSQALLHRAVAEQQVSLALSEEWIQDISLAPVERLSKSLRQFLPTAQNRHSALSAWFELLTLALGPEAGDEVLELVRSAHRESIAIVTRWLTQLAADGAQLRETPELLAERFQALLAGLHLNLLLDKDEQLLGRAEDTVRWFAEQAIAAEVDTAAKGS</sequence>
<gene>
    <name evidence="7" type="ORF">GCM10022222_27440</name>
</gene>
<dbReference type="Gene3D" id="1.10.357.10">
    <property type="entry name" value="Tetracycline Repressor, domain 2"/>
    <property type="match status" value="1"/>
</dbReference>
<reference evidence="8" key="1">
    <citation type="journal article" date="2019" name="Int. J. Syst. Evol. Microbiol.">
        <title>The Global Catalogue of Microorganisms (GCM) 10K type strain sequencing project: providing services to taxonomists for standard genome sequencing and annotation.</title>
        <authorList>
            <consortium name="The Broad Institute Genomics Platform"/>
            <consortium name="The Broad Institute Genome Sequencing Center for Infectious Disease"/>
            <person name="Wu L."/>
            <person name="Ma J."/>
        </authorList>
    </citation>
    <scope>NUCLEOTIDE SEQUENCE [LARGE SCALE GENOMIC DNA]</scope>
    <source>
        <strain evidence="8">JCM 16898</strain>
    </source>
</reference>
<dbReference type="Proteomes" id="UP001500689">
    <property type="component" value="Unassembled WGS sequence"/>
</dbReference>
<name>A0ABP6W0L0_9PSEU</name>
<dbReference type="InterPro" id="IPR050109">
    <property type="entry name" value="HTH-type_TetR-like_transc_reg"/>
</dbReference>
<dbReference type="Pfam" id="PF13977">
    <property type="entry name" value="TetR_C_6"/>
    <property type="match status" value="1"/>
</dbReference>
<evidence type="ECO:0000256" key="4">
    <source>
        <dbReference type="ARBA" id="ARBA00023163"/>
    </source>
</evidence>
<dbReference type="InterPro" id="IPR001647">
    <property type="entry name" value="HTH_TetR"/>
</dbReference>
<dbReference type="RefSeq" id="WP_344859431.1">
    <property type="nucleotide sequence ID" value="NZ_BAAAZN010000005.1"/>
</dbReference>
<accession>A0ABP6W0L0</accession>
<dbReference type="InterPro" id="IPR039538">
    <property type="entry name" value="BetI_C"/>
</dbReference>
<comment type="caution">
    <text evidence="7">The sequence shown here is derived from an EMBL/GenBank/DDBJ whole genome shotgun (WGS) entry which is preliminary data.</text>
</comment>
<keyword evidence="3 5" id="KW-0238">DNA-binding</keyword>
<dbReference type="PROSITE" id="PS01081">
    <property type="entry name" value="HTH_TETR_1"/>
    <property type="match status" value="1"/>
</dbReference>
<evidence type="ECO:0000256" key="1">
    <source>
        <dbReference type="ARBA" id="ARBA00022491"/>
    </source>
</evidence>
<evidence type="ECO:0000256" key="2">
    <source>
        <dbReference type="ARBA" id="ARBA00023015"/>
    </source>
</evidence>
<dbReference type="SUPFAM" id="SSF48498">
    <property type="entry name" value="Tetracyclin repressor-like, C-terminal domain"/>
    <property type="match status" value="1"/>
</dbReference>
<keyword evidence="4" id="KW-0804">Transcription</keyword>
<proteinExistence type="predicted"/>
<dbReference type="PROSITE" id="PS50977">
    <property type="entry name" value="HTH_TETR_2"/>
    <property type="match status" value="1"/>
</dbReference>
<protein>
    <recommendedName>
        <fullName evidence="6">HTH tetR-type domain-containing protein</fullName>
    </recommendedName>
</protein>
<feature type="domain" description="HTH tetR-type" evidence="6">
    <location>
        <begin position="5"/>
        <end position="65"/>
    </location>
</feature>
<dbReference type="InterPro" id="IPR009057">
    <property type="entry name" value="Homeodomain-like_sf"/>
</dbReference>
<dbReference type="InterPro" id="IPR023772">
    <property type="entry name" value="DNA-bd_HTH_TetR-type_CS"/>
</dbReference>